<accession>A0ACB7XYB2</accession>
<reference evidence="1 2" key="1">
    <citation type="journal article" date="2021" name="Hortic Res">
        <title>High-quality reference genome and annotation aids understanding of berry development for evergreen blueberry (Vaccinium darrowii).</title>
        <authorList>
            <person name="Yu J."/>
            <person name="Hulse-Kemp A.M."/>
            <person name="Babiker E."/>
            <person name="Staton M."/>
        </authorList>
    </citation>
    <scope>NUCLEOTIDE SEQUENCE [LARGE SCALE GENOMIC DNA]</scope>
    <source>
        <strain evidence="2">cv. NJ 8807/NJ 8810</strain>
        <tissue evidence="1">Young leaf</tissue>
    </source>
</reference>
<evidence type="ECO:0000313" key="1">
    <source>
        <dbReference type="EMBL" id="KAH7846169.1"/>
    </source>
</evidence>
<dbReference type="Proteomes" id="UP000828048">
    <property type="component" value="Chromosome 5"/>
</dbReference>
<keyword evidence="2" id="KW-1185">Reference proteome</keyword>
<proteinExistence type="predicted"/>
<evidence type="ECO:0000313" key="2">
    <source>
        <dbReference type="Proteomes" id="UP000828048"/>
    </source>
</evidence>
<name>A0ACB7XYB2_9ERIC</name>
<organism evidence="1 2">
    <name type="scientific">Vaccinium darrowii</name>
    <dbReference type="NCBI Taxonomy" id="229202"/>
    <lineage>
        <taxon>Eukaryota</taxon>
        <taxon>Viridiplantae</taxon>
        <taxon>Streptophyta</taxon>
        <taxon>Embryophyta</taxon>
        <taxon>Tracheophyta</taxon>
        <taxon>Spermatophyta</taxon>
        <taxon>Magnoliopsida</taxon>
        <taxon>eudicotyledons</taxon>
        <taxon>Gunneridae</taxon>
        <taxon>Pentapetalae</taxon>
        <taxon>asterids</taxon>
        <taxon>Ericales</taxon>
        <taxon>Ericaceae</taxon>
        <taxon>Vaccinioideae</taxon>
        <taxon>Vaccinieae</taxon>
        <taxon>Vaccinium</taxon>
    </lineage>
</organism>
<sequence length="120" mass="13533">MSVEITRDSTNLRMQLTESTVVNHMELEITFLQGHEDIALGWIWDASCRAVTTRGPTSQQESYKSETYMKMDVMGVGKKKDLLFCNLKIPSTSQMALHCHLGRKMITWTAVNGNVLSVIP</sequence>
<comment type="caution">
    <text evidence="1">The sequence shown here is derived from an EMBL/GenBank/DDBJ whole genome shotgun (WGS) entry which is preliminary data.</text>
</comment>
<protein>
    <submittedName>
        <fullName evidence="1">Uncharacterized protein</fullName>
    </submittedName>
</protein>
<dbReference type="EMBL" id="CM037155">
    <property type="protein sequence ID" value="KAH7846169.1"/>
    <property type="molecule type" value="Genomic_DNA"/>
</dbReference>
<gene>
    <name evidence="1" type="ORF">Vadar_010694</name>
</gene>